<reference evidence="2" key="1">
    <citation type="submission" date="2017-07" db="EMBL/GenBank/DDBJ databases">
        <title>Taro Niue Genome Assembly and Annotation.</title>
        <authorList>
            <person name="Atibalentja N."/>
            <person name="Keating K."/>
            <person name="Fields C.J."/>
        </authorList>
    </citation>
    <scope>NUCLEOTIDE SEQUENCE</scope>
    <source>
        <strain evidence="2">Niue_2</strain>
        <tissue evidence="2">Leaf</tissue>
    </source>
</reference>
<protein>
    <submittedName>
        <fullName evidence="2">Uncharacterized protein</fullName>
    </submittedName>
</protein>
<sequence length="366" mass="39525">MAAPSSSSADPASAPAPPSASPAPPPPRTYISSMSSPILPLPPHFPSQSILGRPPNPPPAPPQGIIYPIVSPAAARGFPPRPSPTAVPRAHAGDHHVVTVANPAGYIRNNCPTAVLTFPAAAVQARPLGFPSDHAVQMYHHQRHQRQQQVPAHQVRPPLLQPQMQQSIRPQFMMRRPIGGGGVSTPPMPDSAPSAAVAAAKAIPAAVVHPKVTSFQAVTSNPEFNNFKDIRDKSREDGVVLASNRKVRLSESPSGSLYALCRSWVRNGLSQEIQPSFGDGIKLLPRPLPLKLAEPEDEETEKEENVDSVDKLSAGDLLQRHVKRAKRVRARLREERLRRIERYKQRLSLLLPLPVEQGRSDAAPGG</sequence>
<accession>A0A843VLG0</accession>
<feature type="compositionally biased region" description="Pro residues" evidence="1">
    <location>
        <begin position="14"/>
        <end position="28"/>
    </location>
</feature>
<dbReference type="PANTHER" id="PTHR37173:SF1">
    <property type="entry name" value="PROLINE-RICH FAMILY PROTEIN"/>
    <property type="match status" value="1"/>
</dbReference>
<feature type="compositionally biased region" description="Low complexity" evidence="1">
    <location>
        <begin position="1"/>
        <end position="13"/>
    </location>
</feature>
<dbReference type="Proteomes" id="UP000652761">
    <property type="component" value="Unassembled WGS sequence"/>
</dbReference>
<evidence type="ECO:0000256" key="1">
    <source>
        <dbReference type="SAM" id="MobiDB-lite"/>
    </source>
</evidence>
<comment type="caution">
    <text evidence="2">The sequence shown here is derived from an EMBL/GenBank/DDBJ whole genome shotgun (WGS) entry which is preliminary data.</text>
</comment>
<keyword evidence="3" id="KW-1185">Reference proteome</keyword>
<dbReference type="OrthoDB" id="1735564at2759"/>
<proteinExistence type="predicted"/>
<feature type="region of interest" description="Disordered" evidence="1">
    <location>
        <begin position="1"/>
        <end position="66"/>
    </location>
</feature>
<evidence type="ECO:0000313" key="3">
    <source>
        <dbReference type="Proteomes" id="UP000652761"/>
    </source>
</evidence>
<organism evidence="2 3">
    <name type="scientific">Colocasia esculenta</name>
    <name type="common">Wild taro</name>
    <name type="synonym">Arum esculentum</name>
    <dbReference type="NCBI Taxonomy" id="4460"/>
    <lineage>
        <taxon>Eukaryota</taxon>
        <taxon>Viridiplantae</taxon>
        <taxon>Streptophyta</taxon>
        <taxon>Embryophyta</taxon>
        <taxon>Tracheophyta</taxon>
        <taxon>Spermatophyta</taxon>
        <taxon>Magnoliopsida</taxon>
        <taxon>Liliopsida</taxon>
        <taxon>Araceae</taxon>
        <taxon>Aroideae</taxon>
        <taxon>Colocasieae</taxon>
        <taxon>Colocasia</taxon>
    </lineage>
</organism>
<dbReference type="AlphaFoldDB" id="A0A843VLG0"/>
<evidence type="ECO:0000313" key="2">
    <source>
        <dbReference type="EMBL" id="MQL97751.1"/>
    </source>
</evidence>
<name>A0A843VLG0_COLES</name>
<dbReference type="PANTHER" id="PTHR37173">
    <property type="entry name" value="HYDROXYPROLINE-RICH GLYCOPROTEIN FAMILY PROTEIN"/>
    <property type="match status" value="1"/>
</dbReference>
<gene>
    <name evidence="2" type="ORF">Taro_030452</name>
</gene>
<dbReference type="EMBL" id="NMUH01002094">
    <property type="protein sequence ID" value="MQL97751.1"/>
    <property type="molecule type" value="Genomic_DNA"/>
</dbReference>